<evidence type="ECO:0000256" key="7">
    <source>
        <dbReference type="ARBA" id="ARBA00023157"/>
    </source>
</evidence>
<evidence type="ECO:0000256" key="8">
    <source>
        <dbReference type="SAM" id="Phobius"/>
    </source>
</evidence>
<dbReference type="EMBL" id="AAZO01005530">
    <property type="status" value="NOT_ANNOTATED_CDS"/>
    <property type="molecule type" value="Genomic_DNA"/>
</dbReference>
<protein>
    <submittedName>
        <fullName evidence="10 11">Organic anion transporter, putative</fullName>
    </submittedName>
</protein>
<feature type="transmembrane region" description="Helical" evidence="8">
    <location>
        <begin position="238"/>
        <end position="257"/>
    </location>
</feature>
<dbReference type="GO" id="GO:0016323">
    <property type="term" value="C:basolateral plasma membrane"/>
    <property type="evidence" value="ECO:0007669"/>
    <property type="project" value="TreeGrafter"/>
</dbReference>
<keyword evidence="12" id="KW-1185">Reference proteome</keyword>
<keyword evidence="5 8" id="KW-1133">Transmembrane helix</keyword>
<dbReference type="OMA" id="LLIYTDW"/>
<dbReference type="Pfam" id="PF03137">
    <property type="entry name" value="OATP"/>
    <property type="match status" value="2"/>
</dbReference>
<feature type="transmembrane region" description="Helical" evidence="8">
    <location>
        <begin position="126"/>
        <end position="146"/>
    </location>
</feature>
<feature type="transmembrane region" description="Helical" evidence="8">
    <location>
        <begin position="453"/>
        <end position="471"/>
    </location>
</feature>
<comment type="subcellular location">
    <subcellularLocation>
        <location evidence="1">Cell membrane</location>
        <topology evidence="1">Multi-pass membrane protein</topology>
    </subcellularLocation>
</comment>
<dbReference type="HOGENOM" id="CLU_008954_1_2_1"/>
<dbReference type="InterPro" id="IPR002350">
    <property type="entry name" value="Kazal_dom"/>
</dbReference>
<feature type="transmembrane region" description="Helical" evidence="8">
    <location>
        <begin position="499"/>
        <end position="522"/>
    </location>
</feature>
<dbReference type="FunCoup" id="E0VUS6">
    <property type="interactions" value="66"/>
</dbReference>
<reference evidence="11" key="3">
    <citation type="submission" date="2021-02" db="UniProtKB">
        <authorList>
            <consortium name="EnsemblMetazoa"/>
        </authorList>
    </citation>
    <scope>IDENTIFICATION</scope>
    <source>
        <strain evidence="11">USDA</strain>
    </source>
</reference>
<feature type="transmembrane region" description="Helical" evidence="8">
    <location>
        <begin position="409"/>
        <end position="432"/>
    </location>
</feature>
<organism>
    <name type="scientific">Pediculus humanus subsp. corporis</name>
    <name type="common">Body louse</name>
    <dbReference type="NCBI Taxonomy" id="121224"/>
    <lineage>
        <taxon>Eukaryota</taxon>
        <taxon>Metazoa</taxon>
        <taxon>Ecdysozoa</taxon>
        <taxon>Arthropoda</taxon>
        <taxon>Hexapoda</taxon>
        <taxon>Insecta</taxon>
        <taxon>Pterygota</taxon>
        <taxon>Neoptera</taxon>
        <taxon>Paraneoptera</taxon>
        <taxon>Psocodea</taxon>
        <taxon>Troctomorpha</taxon>
        <taxon>Phthiraptera</taxon>
        <taxon>Anoplura</taxon>
        <taxon>Pediculidae</taxon>
        <taxon>Pediculus</taxon>
    </lineage>
</organism>
<evidence type="ECO:0000313" key="12">
    <source>
        <dbReference type="Proteomes" id="UP000009046"/>
    </source>
</evidence>
<dbReference type="GO" id="GO:0043252">
    <property type="term" value="P:sodium-independent organic anion transport"/>
    <property type="evidence" value="ECO:0007669"/>
    <property type="project" value="TreeGrafter"/>
</dbReference>
<dbReference type="KEGG" id="phu:Phum_PHUM454200"/>
<dbReference type="PROSITE" id="PS51465">
    <property type="entry name" value="KAZAL_2"/>
    <property type="match status" value="1"/>
</dbReference>
<sequence length="562" mass="61659">MKSMVVNGFVNVVITTIERRFGLRSSETGLVAGGYDIASFLCLVPVTYYGGRVDASKPRWIGYGIIVIALGSFLFALPHFTVSAYRGVQQDLNVCFDNSSSSSSSSSSNFCLTDAGGSSEYVSMNLWLFVLSQLLTGAGAAPLYTLGVTYLDENVTKKMSSVYLGIYYTLSLIGPAVGYLLGGELLKIYTDFLTNDPNEFGLTQNSNVWVGAWWIGFIFTGIICLLIAIPVLSFPPALPGSVITVPAGGGGTFFGGYLVKKLNLKCAGIIKLCIFSTVVSMIFITCFFLTCPNLKFAGLNIPYSDSVSISLTSECNSGCGCSLYEYDPICGIDDITYFSPCHAGCKKEFLLEEYKAYSECSCITKPSNSGLVSDMFKNPSGNVNLTNNDNETWMGYEAKNLTCKTPCGFLWYFVVLAFFVMVFTFLATMPALSATLRCVQDEQRSFALGIQWIVVRIFGTIPSPMIFGFIIDKTCILWESDCHGQGSCLAYDNNYMSRYMFGIAVIGKACSLFFFFCSWWFYVPPSDVKMLPTEQKTEYNVKRGEISNGINGGTVNIHFENQ</sequence>
<feature type="transmembrane region" description="Helical" evidence="8">
    <location>
        <begin position="207"/>
        <end position="232"/>
    </location>
</feature>
<accession>E0VUS6</accession>
<dbReference type="CTD" id="8230524"/>
<keyword evidence="6 8" id="KW-0472">Membrane</keyword>
<dbReference type="SUPFAM" id="SSF103473">
    <property type="entry name" value="MFS general substrate transporter"/>
    <property type="match status" value="2"/>
</dbReference>
<keyword evidence="3" id="KW-1003">Cell membrane</keyword>
<dbReference type="PANTHER" id="PTHR11388:SF100">
    <property type="entry name" value="SOLUTE CARRIER ORGANIC ANION TRANSPORTER FAMILY MEMBER 4A1"/>
    <property type="match status" value="1"/>
</dbReference>
<dbReference type="RefSeq" id="XP_002429870.1">
    <property type="nucleotide sequence ID" value="XM_002429825.1"/>
</dbReference>
<reference evidence="10" key="1">
    <citation type="submission" date="2007-04" db="EMBL/GenBank/DDBJ databases">
        <title>Annotation of Pediculus humanus corporis strain USDA.</title>
        <authorList>
            <person name="Kirkness E."/>
            <person name="Hannick L."/>
            <person name="Hass B."/>
            <person name="Bruggner R."/>
            <person name="Lawson D."/>
            <person name="Bidwell S."/>
            <person name="Joardar V."/>
            <person name="Caler E."/>
            <person name="Walenz B."/>
            <person name="Inman J."/>
            <person name="Schobel S."/>
            <person name="Galinsky K."/>
            <person name="Amedeo P."/>
            <person name="Strausberg R."/>
        </authorList>
    </citation>
    <scope>NUCLEOTIDE SEQUENCE</scope>
    <source>
        <strain evidence="10">USDA</strain>
    </source>
</reference>
<feature type="transmembrane region" description="Helical" evidence="8">
    <location>
        <begin position="60"/>
        <end position="77"/>
    </location>
</feature>
<dbReference type="Gene3D" id="1.20.1250.20">
    <property type="entry name" value="MFS general substrate transporter like domains"/>
    <property type="match status" value="2"/>
</dbReference>
<dbReference type="SUPFAM" id="SSF100895">
    <property type="entry name" value="Kazal-type serine protease inhibitors"/>
    <property type="match status" value="1"/>
</dbReference>
<dbReference type="InterPro" id="IPR036259">
    <property type="entry name" value="MFS_trans_sf"/>
</dbReference>
<dbReference type="Pfam" id="PF07648">
    <property type="entry name" value="Kazal_2"/>
    <property type="match status" value="1"/>
</dbReference>
<dbReference type="VEuPathDB" id="VectorBase:PHUM454200"/>
<dbReference type="GeneID" id="8230524"/>
<dbReference type="InterPro" id="IPR036058">
    <property type="entry name" value="Kazal_dom_sf"/>
</dbReference>
<dbReference type="GO" id="GO:0015347">
    <property type="term" value="F:sodium-independent organic anion transmembrane transporter activity"/>
    <property type="evidence" value="ECO:0007669"/>
    <property type="project" value="TreeGrafter"/>
</dbReference>
<dbReference type="InterPro" id="IPR004156">
    <property type="entry name" value="OATP"/>
</dbReference>
<evidence type="ECO:0000259" key="9">
    <source>
        <dbReference type="PROSITE" id="PS51465"/>
    </source>
</evidence>
<comment type="similarity">
    <text evidence="2">Belongs to the organo anion transporter (TC 2.A.60) family.</text>
</comment>
<evidence type="ECO:0000256" key="2">
    <source>
        <dbReference type="ARBA" id="ARBA00009657"/>
    </source>
</evidence>
<gene>
    <name evidence="11" type="primary">8230524</name>
    <name evidence="10" type="ORF">Phum_PHUM454200</name>
</gene>
<feature type="transmembrane region" description="Helical" evidence="8">
    <location>
        <begin position="269"/>
        <end position="290"/>
    </location>
</feature>
<keyword evidence="7" id="KW-1015">Disulfide bond</keyword>
<feature type="transmembrane region" description="Helical" evidence="8">
    <location>
        <begin position="166"/>
        <end position="186"/>
    </location>
</feature>
<dbReference type="InParanoid" id="E0VUS6"/>
<dbReference type="AlphaFoldDB" id="E0VUS6"/>
<reference evidence="10" key="2">
    <citation type="submission" date="2007-04" db="EMBL/GenBank/DDBJ databases">
        <title>The genome of the human body louse.</title>
        <authorList>
            <consortium name="The Human Body Louse Genome Consortium"/>
            <person name="Kirkness E."/>
            <person name="Walenz B."/>
            <person name="Hass B."/>
            <person name="Bruggner R."/>
            <person name="Strausberg R."/>
        </authorList>
    </citation>
    <scope>NUCLEOTIDE SEQUENCE</scope>
    <source>
        <strain evidence="10">USDA</strain>
    </source>
</reference>
<dbReference type="PANTHER" id="PTHR11388">
    <property type="entry name" value="ORGANIC ANION TRANSPORTER"/>
    <property type="match status" value="1"/>
</dbReference>
<evidence type="ECO:0000256" key="5">
    <source>
        <dbReference type="ARBA" id="ARBA00022989"/>
    </source>
</evidence>
<feature type="domain" description="Kazal-like" evidence="9">
    <location>
        <begin position="309"/>
        <end position="361"/>
    </location>
</feature>
<dbReference type="EMBL" id="DS235793">
    <property type="protein sequence ID" value="EEB17132.1"/>
    <property type="molecule type" value="Genomic_DNA"/>
</dbReference>
<name>E0VUS6_PEDHC</name>
<proteinExistence type="inferred from homology"/>
<evidence type="ECO:0000256" key="4">
    <source>
        <dbReference type="ARBA" id="ARBA00022692"/>
    </source>
</evidence>
<dbReference type="Proteomes" id="UP000009046">
    <property type="component" value="Unassembled WGS sequence"/>
</dbReference>
<dbReference type="eggNOG" id="KOG3626">
    <property type="taxonomic scope" value="Eukaryota"/>
</dbReference>
<evidence type="ECO:0000313" key="10">
    <source>
        <dbReference type="EMBL" id="EEB17132.1"/>
    </source>
</evidence>
<feature type="transmembrane region" description="Helical" evidence="8">
    <location>
        <begin position="29"/>
        <end position="48"/>
    </location>
</feature>
<evidence type="ECO:0000256" key="6">
    <source>
        <dbReference type="ARBA" id="ARBA00023136"/>
    </source>
</evidence>
<dbReference type="EnsemblMetazoa" id="PHUM454200-RA">
    <property type="protein sequence ID" value="PHUM454200-PA"/>
    <property type="gene ID" value="PHUM454200"/>
</dbReference>
<evidence type="ECO:0000313" key="11">
    <source>
        <dbReference type="EnsemblMetazoa" id="PHUM454200-PA"/>
    </source>
</evidence>
<dbReference type="EMBL" id="AAZO01005531">
    <property type="status" value="NOT_ANNOTATED_CDS"/>
    <property type="molecule type" value="Genomic_DNA"/>
</dbReference>
<evidence type="ECO:0000256" key="3">
    <source>
        <dbReference type="ARBA" id="ARBA00022475"/>
    </source>
</evidence>
<evidence type="ECO:0000256" key="1">
    <source>
        <dbReference type="ARBA" id="ARBA00004651"/>
    </source>
</evidence>
<dbReference type="OrthoDB" id="5062115at2759"/>
<keyword evidence="4 8" id="KW-0812">Transmembrane</keyword>